<dbReference type="GO" id="GO:0004526">
    <property type="term" value="F:ribonuclease P activity"/>
    <property type="evidence" value="ECO:0007669"/>
    <property type="project" value="UniProtKB-UniRule"/>
</dbReference>
<comment type="catalytic activity">
    <reaction evidence="6">
        <text>Endonucleolytic cleavage of RNA, removing 5'-extranucleotides from tRNA precursor.</text>
        <dbReference type="EC" id="3.1.26.5"/>
    </reaction>
</comment>
<reference evidence="8 9" key="1">
    <citation type="submission" date="2012-01" db="EMBL/GenBank/DDBJ databases">
        <title>The Genome Sequence of Scardovia inopinata F0304.</title>
        <authorList>
            <consortium name="The Broad Institute Genome Sequencing Platform"/>
            <person name="Ward D."/>
            <person name="Earl A."/>
            <person name="Feldgarden M."/>
            <person name="Gevers D."/>
            <person name="Young S."/>
            <person name="Zeng Q."/>
            <person name="Koehrsen M."/>
            <person name="Alvarado L."/>
            <person name="Berlin A.M."/>
            <person name="Borenstein D."/>
            <person name="Chapman S.B."/>
            <person name="Chen Z."/>
            <person name="Engels R."/>
            <person name="Freedman E."/>
            <person name="Gellesch M."/>
            <person name="Goldberg J."/>
            <person name="Griggs A."/>
            <person name="Gujja S."/>
            <person name="Heilman E.R."/>
            <person name="Heiman D.I."/>
            <person name="Hepburn T.A."/>
            <person name="Howarth C."/>
            <person name="Jen D."/>
            <person name="Larson L."/>
            <person name="Mehta T."/>
            <person name="Park D."/>
            <person name="Pearson M."/>
            <person name="Richards J."/>
            <person name="Roberts A."/>
            <person name="Saif S."/>
            <person name="Shea T.D."/>
            <person name="Shenoy N."/>
            <person name="Sisk P."/>
            <person name="Stolte C."/>
            <person name="Sykes S.N."/>
            <person name="Walk T."/>
            <person name="White J."/>
            <person name="Yandava C."/>
            <person name="Izard J."/>
            <person name="Baranova O.V."/>
            <person name="Blanton J.M."/>
            <person name="Tanner A.C."/>
            <person name="Dewhirst F."/>
            <person name="Haas B."/>
            <person name="Nusbaum C."/>
            <person name="Birren B."/>
        </authorList>
    </citation>
    <scope>NUCLEOTIDE SEQUENCE [LARGE SCALE GENOMIC DNA]</scope>
    <source>
        <strain evidence="8 9">F0304</strain>
    </source>
</reference>
<sequence length="133" mass="15031">MDRLKKHDDFLAVLKTRKKAVSKDLVVHYKISGQTGRLRLGLAVSKAVGHAVDRNKVKRRFRVLARRHENLLKIPLASDDSADSVDLCRFLSLDCVMRAKPSAAHVTFNQLDKQVEKLFLDINHTLSAESQLS</sequence>
<dbReference type="GO" id="GO:0030677">
    <property type="term" value="C:ribonuclease P complex"/>
    <property type="evidence" value="ECO:0007669"/>
    <property type="project" value="TreeGrafter"/>
</dbReference>
<evidence type="ECO:0000256" key="7">
    <source>
        <dbReference type="NCBIfam" id="TIGR00188"/>
    </source>
</evidence>
<protein>
    <recommendedName>
        <fullName evidence="6 7">Ribonuclease P protein component</fullName>
        <shortName evidence="6">RNase P protein</shortName>
        <shortName evidence="6">RNaseP protein</shortName>
        <ecNumber evidence="6 7">3.1.26.5</ecNumber>
    </recommendedName>
    <alternativeName>
        <fullName evidence="6">Protein C5</fullName>
    </alternativeName>
</protein>
<organism evidence="8 9">
    <name type="scientific">Scardovia inopinata F0304</name>
    <dbReference type="NCBI Taxonomy" id="641146"/>
    <lineage>
        <taxon>Bacteria</taxon>
        <taxon>Bacillati</taxon>
        <taxon>Actinomycetota</taxon>
        <taxon>Actinomycetes</taxon>
        <taxon>Bifidobacteriales</taxon>
        <taxon>Bifidobacteriaceae</taxon>
        <taxon>Scardovia</taxon>
    </lineage>
</organism>
<dbReference type="HAMAP" id="MF_00227">
    <property type="entry name" value="RNase_P"/>
    <property type="match status" value="1"/>
</dbReference>
<evidence type="ECO:0000256" key="2">
    <source>
        <dbReference type="ARBA" id="ARBA00022722"/>
    </source>
</evidence>
<evidence type="ECO:0000313" key="9">
    <source>
        <dbReference type="Proteomes" id="UP000005777"/>
    </source>
</evidence>
<keyword evidence="1 6" id="KW-0819">tRNA processing</keyword>
<dbReference type="Pfam" id="PF00825">
    <property type="entry name" value="Ribonuclease_P"/>
    <property type="match status" value="1"/>
</dbReference>
<dbReference type="NCBIfam" id="TIGR00188">
    <property type="entry name" value="rnpA"/>
    <property type="match status" value="1"/>
</dbReference>
<dbReference type="RefSeq" id="WP_006292425.1">
    <property type="nucleotide sequence ID" value="NZ_GG770225.1"/>
</dbReference>
<dbReference type="InterPro" id="IPR014721">
    <property type="entry name" value="Ribsml_uS5_D2-typ_fold_subgr"/>
</dbReference>
<dbReference type="eggNOG" id="COG0594">
    <property type="taxonomic scope" value="Bacteria"/>
</dbReference>
<evidence type="ECO:0000256" key="3">
    <source>
        <dbReference type="ARBA" id="ARBA00022759"/>
    </source>
</evidence>
<keyword evidence="5 6" id="KW-0694">RNA-binding</keyword>
<keyword evidence="4 6" id="KW-0378">Hydrolase</keyword>
<dbReference type="GO" id="GO:0000049">
    <property type="term" value="F:tRNA binding"/>
    <property type="evidence" value="ECO:0007669"/>
    <property type="project" value="UniProtKB-UniRule"/>
</dbReference>
<dbReference type="GO" id="GO:0001682">
    <property type="term" value="P:tRNA 5'-leader removal"/>
    <property type="evidence" value="ECO:0007669"/>
    <property type="project" value="UniProtKB-UniRule"/>
</dbReference>
<dbReference type="InterPro" id="IPR020568">
    <property type="entry name" value="Ribosomal_Su5_D2-typ_SF"/>
</dbReference>
<evidence type="ECO:0000256" key="6">
    <source>
        <dbReference type="HAMAP-Rule" id="MF_00227"/>
    </source>
</evidence>
<name>W5IHL0_SCAIO</name>
<evidence type="ECO:0000256" key="1">
    <source>
        <dbReference type="ARBA" id="ARBA00022694"/>
    </source>
</evidence>
<dbReference type="HOGENOM" id="CLU_117179_4_0_11"/>
<dbReference type="InterPro" id="IPR000100">
    <property type="entry name" value="RNase_P"/>
</dbReference>
<dbReference type="PANTHER" id="PTHR33992">
    <property type="entry name" value="RIBONUCLEASE P PROTEIN COMPONENT"/>
    <property type="match status" value="1"/>
</dbReference>
<comment type="caution">
    <text evidence="8">The sequence shown here is derived from an EMBL/GenBank/DDBJ whole genome shotgun (WGS) entry which is preliminary data.</text>
</comment>
<gene>
    <name evidence="6" type="primary">rnpA</name>
    <name evidence="8" type="ORF">HMPREF9020_00091</name>
</gene>
<dbReference type="EC" id="3.1.26.5" evidence="6 7"/>
<comment type="function">
    <text evidence="6">RNaseP catalyzes the removal of the 5'-leader sequence from pre-tRNA to produce the mature 5'-terminus. It can also cleave other RNA substrates such as 4.5S RNA. The protein component plays an auxiliary but essential role in vivo by binding to the 5'-leader sequence and broadening the substrate specificity of the ribozyme.</text>
</comment>
<proteinExistence type="inferred from homology"/>
<evidence type="ECO:0000313" key="8">
    <source>
        <dbReference type="EMBL" id="EFG26472.1"/>
    </source>
</evidence>
<evidence type="ECO:0000256" key="4">
    <source>
        <dbReference type="ARBA" id="ARBA00022801"/>
    </source>
</evidence>
<evidence type="ECO:0000256" key="5">
    <source>
        <dbReference type="ARBA" id="ARBA00022884"/>
    </source>
</evidence>
<keyword evidence="2 6" id="KW-0540">Nuclease</keyword>
<accession>W5IHL0</accession>
<dbReference type="GO" id="GO:0042781">
    <property type="term" value="F:3'-tRNA processing endoribonuclease activity"/>
    <property type="evidence" value="ECO:0007669"/>
    <property type="project" value="TreeGrafter"/>
</dbReference>
<dbReference type="EMBL" id="ADCX01000001">
    <property type="protein sequence ID" value="EFG26472.1"/>
    <property type="molecule type" value="Genomic_DNA"/>
</dbReference>
<comment type="subunit">
    <text evidence="6">Consists of a catalytic RNA component (M1 or rnpB) and a protein subunit.</text>
</comment>
<keyword evidence="9" id="KW-1185">Reference proteome</keyword>
<dbReference type="PANTHER" id="PTHR33992:SF1">
    <property type="entry name" value="RIBONUCLEASE P PROTEIN COMPONENT"/>
    <property type="match status" value="1"/>
</dbReference>
<keyword evidence="3 6" id="KW-0255">Endonuclease</keyword>
<dbReference type="SUPFAM" id="SSF54211">
    <property type="entry name" value="Ribosomal protein S5 domain 2-like"/>
    <property type="match status" value="1"/>
</dbReference>
<comment type="similarity">
    <text evidence="6">Belongs to the RnpA family.</text>
</comment>
<dbReference type="Proteomes" id="UP000005777">
    <property type="component" value="Unassembled WGS sequence"/>
</dbReference>
<dbReference type="AlphaFoldDB" id="W5IHL0"/>
<dbReference type="Gene3D" id="3.30.230.10">
    <property type="match status" value="1"/>
</dbReference>